<dbReference type="Pfam" id="PF03846">
    <property type="entry name" value="SulA"/>
    <property type="match status" value="1"/>
</dbReference>
<comment type="caution">
    <text evidence="1">The sequence shown here is derived from an EMBL/GenBank/DDBJ whole genome shotgun (WGS) entry which is preliminary data.</text>
</comment>
<dbReference type="InterPro" id="IPR047610">
    <property type="entry name" value="ImuA_translesion"/>
</dbReference>
<gene>
    <name evidence="1" type="ORF">EV670_3321</name>
</gene>
<dbReference type="InterPro" id="IPR004596">
    <property type="entry name" value="Cell_div_suppressor_SulA"/>
</dbReference>
<dbReference type="EMBL" id="SHKP01000008">
    <property type="protein sequence ID" value="RZT93767.1"/>
    <property type="molecule type" value="Genomic_DNA"/>
</dbReference>
<dbReference type="RefSeq" id="WP_130434206.1">
    <property type="nucleotide sequence ID" value="NZ_SHKP01000008.1"/>
</dbReference>
<reference evidence="1 2" key="1">
    <citation type="submission" date="2019-02" db="EMBL/GenBank/DDBJ databases">
        <title>Genomic Encyclopedia of Type Strains, Phase IV (KMG-IV): sequencing the most valuable type-strain genomes for metagenomic binning, comparative biology and taxonomic classification.</title>
        <authorList>
            <person name="Goeker M."/>
        </authorList>
    </citation>
    <scope>NUCLEOTIDE SEQUENCE [LARGE SCALE GENOMIC DNA]</scope>
    <source>
        <strain evidence="1 2">DSM 19570</strain>
    </source>
</reference>
<dbReference type="SUPFAM" id="SSF52540">
    <property type="entry name" value="P-loop containing nucleoside triphosphate hydrolases"/>
    <property type="match status" value="1"/>
</dbReference>
<dbReference type="GO" id="GO:0051782">
    <property type="term" value="P:negative regulation of cell division"/>
    <property type="evidence" value="ECO:0007669"/>
    <property type="project" value="InterPro"/>
</dbReference>
<dbReference type="GO" id="GO:0009432">
    <property type="term" value="P:SOS response"/>
    <property type="evidence" value="ECO:0007669"/>
    <property type="project" value="InterPro"/>
</dbReference>
<accession>A0A4Q7VD00</accession>
<proteinExistence type="predicted"/>
<name>A0A4Q7VD00_9BURK</name>
<sequence length="258" mass="27010">MSSSLALLDHHGPPTMAPLWRADRMVMNAPPGLPSGHAALDAQLPGGGWPATGLSELLGEAGLGELRLLRPLMQKLAAQQQRELLWIAPPGLLPSAAAFEALGLPLASLLWVEPRSSADAAWAVEQALRGGAAALVLWWCQVATTATLRRLHLAAQDVPLFLLGPPAWRERSSPAPLRIACRAEADGRLALDIFKRRGPPLGKPLSLDLPWPVGAKRPAALPPRIHPTVLPVASHAVAGRRSATVAAASPALAVATGA</sequence>
<dbReference type="OrthoDB" id="9811176at2"/>
<protein>
    <submittedName>
        <fullName evidence="1">Protein ImuA</fullName>
    </submittedName>
</protein>
<evidence type="ECO:0000313" key="2">
    <source>
        <dbReference type="Proteomes" id="UP000293671"/>
    </source>
</evidence>
<organism evidence="1 2">
    <name type="scientific">Rivibacter subsaxonicus</name>
    <dbReference type="NCBI Taxonomy" id="457575"/>
    <lineage>
        <taxon>Bacteria</taxon>
        <taxon>Pseudomonadati</taxon>
        <taxon>Pseudomonadota</taxon>
        <taxon>Betaproteobacteria</taxon>
        <taxon>Burkholderiales</taxon>
        <taxon>Rivibacter</taxon>
    </lineage>
</organism>
<dbReference type="NCBIfam" id="NF033429">
    <property type="entry name" value="ImuA_translesion"/>
    <property type="match status" value="1"/>
</dbReference>
<dbReference type="InterPro" id="IPR027417">
    <property type="entry name" value="P-loop_NTPase"/>
</dbReference>
<dbReference type="Gene3D" id="3.40.50.300">
    <property type="entry name" value="P-loop containing nucleotide triphosphate hydrolases"/>
    <property type="match status" value="1"/>
</dbReference>
<dbReference type="Proteomes" id="UP000293671">
    <property type="component" value="Unassembled WGS sequence"/>
</dbReference>
<keyword evidence="2" id="KW-1185">Reference proteome</keyword>
<dbReference type="AlphaFoldDB" id="A0A4Q7VD00"/>
<evidence type="ECO:0000313" key="1">
    <source>
        <dbReference type="EMBL" id="RZT93767.1"/>
    </source>
</evidence>